<feature type="transmembrane region" description="Helical" evidence="1">
    <location>
        <begin position="12"/>
        <end position="34"/>
    </location>
</feature>
<accession>A0ABT3N233</accession>
<evidence type="ECO:0000313" key="2">
    <source>
        <dbReference type="EMBL" id="MCW7555697.1"/>
    </source>
</evidence>
<keyword evidence="3" id="KW-1185">Reference proteome</keyword>
<evidence type="ECO:0000313" key="3">
    <source>
        <dbReference type="Proteomes" id="UP001209854"/>
    </source>
</evidence>
<dbReference type="RefSeq" id="WP_262565451.1">
    <property type="nucleotide sequence ID" value="NZ_JAPFCC010000001.1"/>
</dbReference>
<comment type="caution">
    <text evidence="2">The sequence shown here is derived from an EMBL/GenBank/DDBJ whole genome shotgun (WGS) entry which is preliminary data.</text>
</comment>
<dbReference type="EMBL" id="JAPFCC010000001">
    <property type="protein sequence ID" value="MCW7555697.1"/>
    <property type="molecule type" value="Genomic_DNA"/>
</dbReference>
<evidence type="ECO:0000256" key="1">
    <source>
        <dbReference type="SAM" id="Phobius"/>
    </source>
</evidence>
<protein>
    <submittedName>
        <fullName evidence="2">Uncharacterized protein</fullName>
    </submittedName>
</protein>
<name>A0ABT3N233_9GAMM</name>
<reference evidence="2 3" key="1">
    <citation type="submission" date="2022-10" db="EMBL/GenBank/DDBJ databases">
        <title>High-quality genome sequences of two octocoral-associated bacteria, Endozoicomonas euniceicola EF212 and Endozoicomonas gorgoniicola PS125.</title>
        <authorList>
            <person name="Chiou Y.-J."/>
            <person name="Chen Y.-H."/>
        </authorList>
    </citation>
    <scope>NUCLEOTIDE SEQUENCE [LARGE SCALE GENOMIC DNA]</scope>
    <source>
        <strain evidence="2 3">PS125</strain>
    </source>
</reference>
<proteinExistence type="predicted"/>
<dbReference type="Proteomes" id="UP001209854">
    <property type="component" value="Unassembled WGS sequence"/>
</dbReference>
<sequence length="54" mass="6129">MKKSDCRLAREQIELTTSVVILGTSLVHFAIALFELLSMAFNYSDRTGWQIARP</sequence>
<keyword evidence="1" id="KW-0472">Membrane</keyword>
<organism evidence="2 3">
    <name type="scientific">Endozoicomonas gorgoniicola</name>
    <dbReference type="NCBI Taxonomy" id="1234144"/>
    <lineage>
        <taxon>Bacteria</taxon>
        <taxon>Pseudomonadati</taxon>
        <taxon>Pseudomonadota</taxon>
        <taxon>Gammaproteobacteria</taxon>
        <taxon>Oceanospirillales</taxon>
        <taxon>Endozoicomonadaceae</taxon>
        <taxon>Endozoicomonas</taxon>
    </lineage>
</organism>
<keyword evidence="1" id="KW-0812">Transmembrane</keyword>
<gene>
    <name evidence="2" type="ORF">NX722_24325</name>
</gene>
<keyword evidence="1" id="KW-1133">Transmembrane helix</keyword>